<dbReference type="Proteomes" id="UP000261257">
    <property type="component" value="Unassembled WGS sequence"/>
</dbReference>
<evidence type="ECO:0000313" key="2">
    <source>
        <dbReference type="EMBL" id="RGL97498.1"/>
    </source>
</evidence>
<sequence length="75" mass="8173">MMLEIVVGIVGIIVTVVSIVVTVVSIRHTDKEDKKDYYQKATASLQSRGCFLIVTVNQGEPFAMAAPLCVYIVAE</sequence>
<evidence type="ECO:0000313" key="3">
    <source>
        <dbReference type="Proteomes" id="UP000261257"/>
    </source>
</evidence>
<proteinExistence type="predicted"/>
<comment type="caution">
    <text evidence="2">The sequence shown here is derived from an EMBL/GenBank/DDBJ whole genome shotgun (WGS) entry which is preliminary data.</text>
</comment>
<dbReference type="EMBL" id="QSSQ01000037">
    <property type="protein sequence ID" value="RGL97498.1"/>
    <property type="molecule type" value="Genomic_DNA"/>
</dbReference>
<dbReference type="RefSeq" id="WP_055653404.1">
    <property type="nucleotide sequence ID" value="NZ_CABIXC010000002.1"/>
</dbReference>
<keyword evidence="1" id="KW-1133">Transmembrane helix</keyword>
<protein>
    <submittedName>
        <fullName evidence="2">Uncharacterized protein</fullName>
    </submittedName>
</protein>
<dbReference type="AlphaFoldDB" id="A0A3E4TYV1"/>
<name>A0A3E4TYV1_9FIRM</name>
<accession>A0A3E4TYV1</accession>
<evidence type="ECO:0000256" key="1">
    <source>
        <dbReference type="SAM" id="Phobius"/>
    </source>
</evidence>
<reference evidence="2 3" key="1">
    <citation type="submission" date="2018-08" db="EMBL/GenBank/DDBJ databases">
        <title>A genome reference for cultivated species of the human gut microbiota.</title>
        <authorList>
            <person name="Zou Y."/>
            <person name="Xue W."/>
            <person name="Luo G."/>
        </authorList>
    </citation>
    <scope>NUCLEOTIDE SEQUENCE [LARGE SCALE GENOMIC DNA]</scope>
    <source>
        <strain evidence="2 3">TF05-11AC</strain>
    </source>
</reference>
<gene>
    <name evidence="2" type="ORF">DXC39_25430</name>
</gene>
<keyword evidence="1" id="KW-0812">Transmembrane</keyword>
<feature type="transmembrane region" description="Helical" evidence="1">
    <location>
        <begin position="6"/>
        <end position="26"/>
    </location>
</feature>
<keyword evidence="1" id="KW-0472">Membrane</keyword>
<organism evidence="2 3">
    <name type="scientific">Hungatella hathewayi</name>
    <dbReference type="NCBI Taxonomy" id="154046"/>
    <lineage>
        <taxon>Bacteria</taxon>
        <taxon>Bacillati</taxon>
        <taxon>Bacillota</taxon>
        <taxon>Clostridia</taxon>
        <taxon>Lachnospirales</taxon>
        <taxon>Lachnospiraceae</taxon>
        <taxon>Hungatella</taxon>
    </lineage>
</organism>